<reference evidence="3 4" key="1">
    <citation type="journal article" date="2015" name="Nature">
        <title>rRNA introns, odd ribosomes, and small enigmatic genomes across a large radiation of phyla.</title>
        <authorList>
            <person name="Brown C.T."/>
            <person name="Hug L.A."/>
            <person name="Thomas B.C."/>
            <person name="Sharon I."/>
            <person name="Castelle C.J."/>
            <person name="Singh A."/>
            <person name="Wilkins M.J."/>
            <person name="Williams K.H."/>
            <person name="Banfield J.F."/>
        </authorList>
    </citation>
    <scope>NUCLEOTIDE SEQUENCE [LARGE SCALE GENOMIC DNA]</scope>
</reference>
<keyword evidence="1" id="KW-0472">Membrane</keyword>
<name>A0A0G1KCJ1_9BACT</name>
<feature type="transmembrane region" description="Helical" evidence="1">
    <location>
        <begin position="17"/>
        <end position="40"/>
    </location>
</feature>
<dbReference type="Proteomes" id="UP000034595">
    <property type="component" value="Unassembled WGS sequence"/>
</dbReference>
<evidence type="ECO:0000313" key="4">
    <source>
        <dbReference type="Proteomes" id="UP000034595"/>
    </source>
</evidence>
<evidence type="ECO:0000259" key="2">
    <source>
        <dbReference type="Pfam" id="PF18915"/>
    </source>
</evidence>
<evidence type="ECO:0000256" key="1">
    <source>
        <dbReference type="SAM" id="Phobius"/>
    </source>
</evidence>
<keyword evidence="1" id="KW-1133">Transmembrane helix</keyword>
<accession>A0A0G1KCJ1</accession>
<keyword evidence="1" id="KW-0812">Transmembrane</keyword>
<sequence>METRTYLKQAWGSVRNAIIGCSAAVLFGIAVLLMSIYSVATPQVVHPAEPVTVKVEYYLPYPGILPDSPLYKVKAARDRVMLWLVLDGEKKAKRELLYADKRIGAAAALADGGQMELAVSTATKAEKYLELAVNRVRKLSGAGKDVKSIKMVLVKAIAKHREILEGRPEFGPALQINKTLTFE</sequence>
<evidence type="ECO:0000313" key="3">
    <source>
        <dbReference type="EMBL" id="KKT81275.1"/>
    </source>
</evidence>
<dbReference type="EMBL" id="LCJQ01000013">
    <property type="protein sequence ID" value="KKT81275.1"/>
    <property type="molecule type" value="Genomic_DNA"/>
</dbReference>
<dbReference type="Pfam" id="PF18915">
    <property type="entry name" value="DUF5667"/>
    <property type="match status" value="1"/>
</dbReference>
<feature type="domain" description="DUF5667" evidence="2">
    <location>
        <begin position="63"/>
        <end position="138"/>
    </location>
</feature>
<protein>
    <recommendedName>
        <fullName evidence="2">DUF5667 domain-containing protein</fullName>
    </recommendedName>
</protein>
<comment type="caution">
    <text evidence="3">The sequence shown here is derived from an EMBL/GenBank/DDBJ whole genome shotgun (WGS) entry which is preliminary data.</text>
</comment>
<dbReference type="AlphaFoldDB" id="A0A0G1KCJ1"/>
<gene>
    <name evidence="3" type="ORF">UW78_C0013G0012</name>
</gene>
<organism evidence="3 4">
    <name type="scientific">Candidatus Azambacteria bacterium GW2011_GWA1_44_9</name>
    <dbReference type="NCBI Taxonomy" id="1618610"/>
    <lineage>
        <taxon>Bacteria</taxon>
        <taxon>Candidatus Azamiibacteriota</taxon>
    </lineage>
</organism>
<proteinExistence type="predicted"/>
<dbReference type="InterPro" id="IPR043725">
    <property type="entry name" value="DUF5667"/>
</dbReference>